<feature type="region of interest" description="Disordered" evidence="1">
    <location>
        <begin position="1"/>
        <end position="24"/>
    </location>
</feature>
<evidence type="ECO:0000256" key="1">
    <source>
        <dbReference type="SAM" id="MobiDB-lite"/>
    </source>
</evidence>
<reference evidence="2 3" key="1">
    <citation type="submission" date="2015-08" db="EMBL/GenBank/DDBJ databases">
        <title>Enterococcus genome sequence.</title>
        <authorList>
            <person name="Acedo J.Z."/>
            <person name="Vederas J.C."/>
        </authorList>
    </citation>
    <scope>NUCLEOTIDE SEQUENCE [LARGE SCALE GENOMIC DNA]</scope>
    <source>
        <strain evidence="2 3">49</strain>
    </source>
</reference>
<organism evidence="2 3">
    <name type="scientific">Enterococcus canintestini</name>
    <dbReference type="NCBI Taxonomy" id="317010"/>
    <lineage>
        <taxon>Bacteria</taxon>
        <taxon>Bacillati</taxon>
        <taxon>Bacillota</taxon>
        <taxon>Bacilli</taxon>
        <taxon>Lactobacillales</taxon>
        <taxon>Enterococcaceae</taxon>
        <taxon>Enterococcus</taxon>
    </lineage>
</organism>
<dbReference type="AlphaFoldDB" id="A0A267HRW6"/>
<keyword evidence="3" id="KW-1185">Reference proteome</keyword>
<accession>A0A267HRW6</accession>
<dbReference type="EMBL" id="LHUG01000005">
    <property type="protein sequence ID" value="PAB01076.1"/>
    <property type="molecule type" value="Genomic_DNA"/>
</dbReference>
<sequence>MEKQKNELPTDKRKKCPRDESNENIQLRDMKLRLNAETVVFPHEIFMKEKDQQNQGLDADN</sequence>
<comment type="caution">
    <text evidence="2">The sequence shown here is derived from an EMBL/GenBank/DDBJ whole genome shotgun (WGS) entry which is preliminary data.</text>
</comment>
<evidence type="ECO:0000313" key="2">
    <source>
        <dbReference type="EMBL" id="PAB01076.1"/>
    </source>
</evidence>
<dbReference type="Proteomes" id="UP000216797">
    <property type="component" value="Unassembled WGS sequence"/>
</dbReference>
<name>A0A267HRW6_9ENTE</name>
<protein>
    <submittedName>
        <fullName evidence="2">Uncharacterized protein</fullName>
    </submittedName>
</protein>
<proteinExistence type="predicted"/>
<gene>
    <name evidence="2" type="ORF">AKL21_07415</name>
</gene>
<evidence type="ECO:0000313" key="3">
    <source>
        <dbReference type="Proteomes" id="UP000216797"/>
    </source>
</evidence>